<feature type="transmembrane region" description="Helical" evidence="1">
    <location>
        <begin position="93"/>
        <end position="113"/>
    </location>
</feature>
<accession>A0A365HC47</accession>
<evidence type="ECO:0000313" key="3">
    <source>
        <dbReference type="Proteomes" id="UP000251891"/>
    </source>
</evidence>
<protein>
    <submittedName>
        <fullName evidence="2">DUF2269 domain-containing protein</fullName>
    </submittedName>
</protein>
<comment type="caution">
    <text evidence="2">The sequence shown here is derived from an EMBL/GenBank/DDBJ whole genome shotgun (WGS) entry which is preliminary data.</text>
</comment>
<name>A0A365HC47_9ACTN</name>
<feature type="transmembrane region" description="Helical" evidence="1">
    <location>
        <begin position="66"/>
        <end position="86"/>
    </location>
</feature>
<reference evidence="2 3" key="1">
    <citation type="submission" date="2018-06" db="EMBL/GenBank/DDBJ databases">
        <title>Actinomadura craniellae sp. nov. isolated from marine sponge Craniella sp.</title>
        <authorList>
            <person name="Li L."/>
            <person name="Xu Q.H."/>
            <person name="Lin H.W."/>
            <person name="Lu Y.H."/>
        </authorList>
    </citation>
    <scope>NUCLEOTIDE SEQUENCE [LARGE SCALE GENOMIC DNA]</scope>
    <source>
        <strain evidence="2 3">LHW63021</strain>
    </source>
</reference>
<keyword evidence="1" id="KW-1133">Transmembrane helix</keyword>
<evidence type="ECO:0000313" key="2">
    <source>
        <dbReference type="EMBL" id="RAY16704.1"/>
    </source>
</evidence>
<dbReference type="RefSeq" id="WP_111862756.1">
    <property type="nucleotide sequence ID" value="NZ_QLYX01000001.1"/>
</dbReference>
<proteinExistence type="predicted"/>
<sequence>MNTASAPRRLPRRARRAVLLLHVIFSAGWLGLDLGLLALGIAALASGDPALVHGAYLAMELLGDTLLVPIGLLALLTGLALALGTVWGLFRHYWVAVKFVLTVVALTASTFALRSGLHEAAAAVRTGEPVPGGVAADLVVGPSVALTLYVVMTGLSILKPWGRTRWGRRVPVRTP</sequence>
<dbReference type="EMBL" id="QLYX01000001">
    <property type="protein sequence ID" value="RAY16704.1"/>
    <property type="molecule type" value="Genomic_DNA"/>
</dbReference>
<feature type="transmembrane region" description="Helical" evidence="1">
    <location>
        <begin position="133"/>
        <end position="158"/>
    </location>
</feature>
<organism evidence="2 3">
    <name type="scientific">Actinomadura craniellae</name>
    <dbReference type="NCBI Taxonomy" id="2231787"/>
    <lineage>
        <taxon>Bacteria</taxon>
        <taxon>Bacillati</taxon>
        <taxon>Actinomycetota</taxon>
        <taxon>Actinomycetes</taxon>
        <taxon>Streptosporangiales</taxon>
        <taxon>Thermomonosporaceae</taxon>
        <taxon>Actinomadura</taxon>
    </lineage>
</organism>
<dbReference type="Proteomes" id="UP000251891">
    <property type="component" value="Unassembled WGS sequence"/>
</dbReference>
<evidence type="ECO:0000256" key="1">
    <source>
        <dbReference type="SAM" id="Phobius"/>
    </source>
</evidence>
<keyword evidence="1" id="KW-0812">Transmembrane</keyword>
<gene>
    <name evidence="2" type="ORF">DPM19_00515</name>
</gene>
<dbReference type="OrthoDB" id="8082651at2"/>
<keyword evidence="1" id="KW-0472">Membrane</keyword>
<keyword evidence="3" id="KW-1185">Reference proteome</keyword>
<dbReference type="AlphaFoldDB" id="A0A365HC47"/>
<feature type="transmembrane region" description="Helical" evidence="1">
    <location>
        <begin position="18"/>
        <end position="46"/>
    </location>
</feature>